<sequence>MSSIQSNDSVDGYFEKENTIIVDNLKGEESHRTLIIILVSFDINNPIHGYFIRSLQEKSRLLWDCRKKKMVSLEEISCKIVTLVETTIGSLGYEETVEKVRRYTRCLHSIHLRKDENENEMITKTLLDKFITDFEDDVSETAHSIPSLVNSIHESFKTNHPHRVSDHNLFRVLLGIIYADPEIFVRGRDFGNHVYNEMRAEYIGYETVTYDTNNLDSKFSAKGSPKDVSSFKDSLSYFYLEEGSIKVKMISLKDAKEKFKSAYSGIRGKTYNTRLVFSGPFTYLIANLIRSVNKYGDVILYGKSGHGKKSCAEFLAFFLGIRLLEAPGSFISFRRQLKSAFVDASNGEVILLFVKLEGLNNDTKKILRCVEEILFYGESHELLSSSEMNEHLYDTDNQQYEANFKQDVYT</sequence>
<dbReference type="AlphaFoldDB" id="A0A7T8QV66"/>
<dbReference type="Proteomes" id="UP000595437">
    <property type="component" value="Chromosome 1"/>
</dbReference>
<accession>A0A7T8QV66</accession>
<name>A0A7T8QV66_CALRO</name>
<proteinExistence type="predicted"/>
<dbReference type="EMBL" id="CP045890">
    <property type="protein sequence ID" value="QQP56238.1"/>
    <property type="molecule type" value="Genomic_DNA"/>
</dbReference>
<keyword evidence="2" id="KW-1185">Reference proteome</keyword>
<reference evidence="1" key="1">
    <citation type="journal article" name="Sci. Data">
        <title>Chromosome-scale genome assembly of the sea louse Caligus rogercresseyi by SMRT sequencing and Hi-C analysis.</title>
        <authorList>
            <person name="Gallardo-Escarate C."/>
            <person name="Valenzuela-Munoz V."/>
            <person name="Nunez-Acuna G."/>
            <person name="Valenzuela-Miranda D."/>
            <person name="Goncalves A.T."/>
            <person name="Escobar-Sepulveda H."/>
            <person name="Liachko I."/>
            <person name="Nelson B."/>
            <person name="Roberts S."/>
            <person name="Warren W."/>
        </authorList>
    </citation>
    <scope>NUCLEOTIDE SEQUENCE</scope>
    <source>
        <tissue evidence="1">Whole tissue</tissue>
    </source>
</reference>
<gene>
    <name evidence="1" type="ORF">FKW44_000833</name>
</gene>
<protein>
    <submittedName>
        <fullName evidence="1">Uncharacterized protein</fullName>
    </submittedName>
</protein>
<evidence type="ECO:0000313" key="2">
    <source>
        <dbReference type="Proteomes" id="UP000595437"/>
    </source>
</evidence>
<evidence type="ECO:0000313" key="1">
    <source>
        <dbReference type="EMBL" id="QQP56238.1"/>
    </source>
</evidence>
<dbReference type="InterPro" id="IPR027417">
    <property type="entry name" value="P-loop_NTPase"/>
</dbReference>
<dbReference type="OrthoDB" id="424310at2759"/>
<dbReference type="Gene3D" id="3.40.50.300">
    <property type="entry name" value="P-loop containing nucleotide triphosphate hydrolases"/>
    <property type="match status" value="1"/>
</dbReference>
<feature type="non-terminal residue" evidence="1">
    <location>
        <position position="410"/>
    </location>
</feature>
<organism evidence="1 2">
    <name type="scientific">Caligus rogercresseyi</name>
    <name type="common">Sea louse</name>
    <dbReference type="NCBI Taxonomy" id="217165"/>
    <lineage>
        <taxon>Eukaryota</taxon>
        <taxon>Metazoa</taxon>
        <taxon>Ecdysozoa</taxon>
        <taxon>Arthropoda</taxon>
        <taxon>Crustacea</taxon>
        <taxon>Multicrustacea</taxon>
        <taxon>Hexanauplia</taxon>
        <taxon>Copepoda</taxon>
        <taxon>Siphonostomatoida</taxon>
        <taxon>Caligidae</taxon>
        <taxon>Caligus</taxon>
    </lineage>
</organism>